<organism evidence="1 2">
    <name type="scientific">Dendrobium chrysotoxum</name>
    <name type="common">Orchid</name>
    <dbReference type="NCBI Taxonomy" id="161865"/>
    <lineage>
        <taxon>Eukaryota</taxon>
        <taxon>Viridiplantae</taxon>
        <taxon>Streptophyta</taxon>
        <taxon>Embryophyta</taxon>
        <taxon>Tracheophyta</taxon>
        <taxon>Spermatophyta</taxon>
        <taxon>Magnoliopsida</taxon>
        <taxon>Liliopsida</taxon>
        <taxon>Asparagales</taxon>
        <taxon>Orchidaceae</taxon>
        <taxon>Epidendroideae</taxon>
        <taxon>Malaxideae</taxon>
        <taxon>Dendrobiinae</taxon>
        <taxon>Dendrobium</taxon>
    </lineage>
</organism>
<evidence type="ECO:0000313" key="2">
    <source>
        <dbReference type="Proteomes" id="UP000775213"/>
    </source>
</evidence>
<dbReference type="AlphaFoldDB" id="A0AAV7GXS2"/>
<reference evidence="1 2" key="1">
    <citation type="journal article" date="2021" name="Hortic Res">
        <title>Chromosome-scale assembly of the Dendrobium chrysotoxum genome enhances the understanding of orchid evolution.</title>
        <authorList>
            <person name="Zhang Y."/>
            <person name="Zhang G.Q."/>
            <person name="Zhang D."/>
            <person name="Liu X.D."/>
            <person name="Xu X.Y."/>
            <person name="Sun W.H."/>
            <person name="Yu X."/>
            <person name="Zhu X."/>
            <person name="Wang Z.W."/>
            <person name="Zhao X."/>
            <person name="Zhong W.Y."/>
            <person name="Chen H."/>
            <person name="Yin W.L."/>
            <person name="Huang T."/>
            <person name="Niu S.C."/>
            <person name="Liu Z.J."/>
        </authorList>
    </citation>
    <scope>NUCLEOTIDE SEQUENCE [LARGE SCALE GENOMIC DNA]</scope>
    <source>
        <strain evidence="1">Lindl</strain>
    </source>
</reference>
<proteinExistence type="predicted"/>
<dbReference type="Proteomes" id="UP000775213">
    <property type="component" value="Unassembled WGS sequence"/>
</dbReference>
<accession>A0AAV7GXS2</accession>
<name>A0AAV7GXS2_DENCH</name>
<dbReference type="EMBL" id="JAGFBR010000009">
    <property type="protein sequence ID" value="KAH0461292.1"/>
    <property type="molecule type" value="Genomic_DNA"/>
</dbReference>
<sequence length="98" mass="11169">MEMQSKTPLTIPIANPNQDLVGIPLAKSKGKEIGWEEFDEKSSFHQEPPRRAPRRGEIEFFDGGTIEREFYYAGGGVVDYYGRLFGQEEWKFGGRAEP</sequence>
<comment type="caution">
    <text evidence="1">The sequence shown here is derived from an EMBL/GenBank/DDBJ whole genome shotgun (WGS) entry which is preliminary data.</text>
</comment>
<keyword evidence="2" id="KW-1185">Reference proteome</keyword>
<gene>
    <name evidence="1" type="ORF">IEQ34_008867</name>
</gene>
<protein>
    <submittedName>
        <fullName evidence="1">Uncharacterized protein</fullName>
    </submittedName>
</protein>
<evidence type="ECO:0000313" key="1">
    <source>
        <dbReference type="EMBL" id="KAH0461292.1"/>
    </source>
</evidence>